<feature type="domain" description="Response regulatory" evidence="8">
    <location>
        <begin position="2"/>
        <end position="116"/>
    </location>
</feature>
<dbReference type="GO" id="GO:0000156">
    <property type="term" value="F:phosphorelay response regulator activity"/>
    <property type="evidence" value="ECO:0007669"/>
    <property type="project" value="TreeGrafter"/>
</dbReference>
<keyword evidence="4 7" id="KW-0238">DNA-binding</keyword>
<gene>
    <name evidence="10" type="ORF">BC008_00280</name>
</gene>
<dbReference type="PROSITE" id="PS50110">
    <property type="entry name" value="RESPONSE_REGULATORY"/>
    <property type="match status" value="1"/>
</dbReference>
<dbReference type="Proteomes" id="UP000053372">
    <property type="component" value="Unassembled WGS sequence"/>
</dbReference>
<dbReference type="Pfam" id="PF00486">
    <property type="entry name" value="Trans_reg_C"/>
    <property type="match status" value="1"/>
</dbReference>
<keyword evidence="1 6" id="KW-0597">Phosphoprotein</keyword>
<feature type="modified residue" description="4-aspartylphosphate" evidence="6">
    <location>
        <position position="51"/>
    </location>
</feature>
<keyword evidence="2" id="KW-0902">Two-component regulatory system</keyword>
<dbReference type="PANTHER" id="PTHR48111:SF15">
    <property type="entry name" value="OMPR SUBFAMILY"/>
    <property type="match status" value="1"/>
</dbReference>
<dbReference type="AlphaFoldDB" id="A0A0V7ZUL8"/>
<dbReference type="Gene3D" id="6.10.250.690">
    <property type="match status" value="1"/>
</dbReference>
<dbReference type="RefSeq" id="WP_027845107.1">
    <property type="nucleotide sequence ID" value="NZ_LMTZ01000075.1"/>
</dbReference>
<evidence type="ECO:0000256" key="5">
    <source>
        <dbReference type="ARBA" id="ARBA00023163"/>
    </source>
</evidence>
<keyword evidence="3" id="KW-0805">Transcription regulation</keyword>
<evidence type="ECO:0000313" key="10">
    <source>
        <dbReference type="EMBL" id="KST68233.1"/>
    </source>
</evidence>
<reference evidence="10 11" key="1">
    <citation type="journal article" date="2015" name="Genome Announc.">
        <title>Draft Genome of the Euendolithic (true boring) Cyanobacterium Mastigocoleus testarum strain BC008.</title>
        <authorList>
            <person name="Guida B.S."/>
            <person name="Garcia-Pichel F."/>
        </authorList>
    </citation>
    <scope>NUCLEOTIDE SEQUENCE [LARGE SCALE GENOMIC DNA]</scope>
    <source>
        <strain evidence="10 11">BC008</strain>
    </source>
</reference>
<evidence type="ECO:0000256" key="7">
    <source>
        <dbReference type="PROSITE-ProRule" id="PRU01091"/>
    </source>
</evidence>
<evidence type="ECO:0000259" key="9">
    <source>
        <dbReference type="PROSITE" id="PS51755"/>
    </source>
</evidence>
<comment type="caution">
    <text evidence="10">The sequence shown here is derived from an EMBL/GenBank/DDBJ whole genome shotgun (WGS) entry which is preliminary data.</text>
</comment>
<dbReference type="SUPFAM" id="SSF52172">
    <property type="entry name" value="CheY-like"/>
    <property type="match status" value="1"/>
</dbReference>
<evidence type="ECO:0000256" key="1">
    <source>
        <dbReference type="ARBA" id="ARBA00022553"/>
    </source>
</evidence>
<dbReference type="GO" id="GO:0006355">
    <property type="term" value="P:regulation of DNA-templated transcription"/>
    <property type="evidence" value="ECO:0007669"/>
    <property type="project" value="InterPro"/>
</dbReference>
<name>A0A0V7ZUL8_9CYAN</name>
<dbReference type="PANTHER" id="PTHR48111">
    <property type="entry name" value="REGULATOR OF RPOS"/>
    <property type="match status" value="1"/>
</dbReference>
<feature type="domain" description="OmpR/PhoB-type" evidence="9">
    <location>
        <begin position="124"/>
        <end position="223"/>
    </location>
</feature>
<dbReference type="GO" id="GO:0000976">
    <property type="term" value="F:transcription cis-regulatory region binding"/>
    <property type="evidence" value="ECO:0007669"/>
    <property type="project" value="TreeGrafter"/>
</dbReference>
<evidence type="ECO:0000256" key="4">
    <source>
        <dbReference type="ARBA" id="ARBA00023125"/>
    </source>
</evidence>
<dbReference type="InterPro" id="IPR016032">
    <property type="entry name" value="Sig_transdc_resp-reg_C-effctor"/>
</dbReference>
<evidence type="ECO:0000259" key="8">
    <source>
        <dbReference type="PROSITE" id="PS50110"/>
    </source>
</evidence>
<dbReference type="GO" id="GO:0032993">
    <property type="term" value="C:protein-DNA complex"/>
    <property type="evidence" value="ECO:0007669"/>
    <property type="project" value="TreeGrafter"/>
</dbReference>
<dbReference type="GO" id="GO:0005829">
    <property type="term" value="C:cytosol"/>
    <property type="evidence" value="ECO:0007669"/>
    <property type="project" value="TreeGrafter"/>
</dbReference>
<dbReference type="Gene3D" id="1.10.10.10">
    <property type="entry name" value="Winged helix-like DNA-binding domain superfamily/Winged helix DNA-binding domain"/>
    <property type="match status" value="1"/>
</dbReference>
<dbReference type="InterPro" id="IPR001789">
    <property type="entry name" value="Sig_transdc_resp-reg_receiver"/>
</dbReference>
<dbReference type="InterPro" id="IPR001867">
    <property type="entry name" value="OmpR/PhoB-type_DNA-bd"/>
</dbReference>
<dbReference type="CDD" id="cd00383">
    <property type="entry name" value="trans_reg_C"/>
    <property type="match status" value="1"/>
</dbReference>
<dbReference type="PROSITE" id="PS51755">
    <property type="entry name" value="OMPR_PHOB"/>
    <property type="match status" value="1"/>
</dbReference>
<dbReference type="SMART" id="SM00862">
    <property type="entry name" value="Trans_reg_C"/>
    <property type="match status" value="1"/>
</dbReference>
<dbReference type="Pfam" id="PF00072">
    <property type="entry name" value="Response_reg"/>
    <property type="match status" value="1"/>
</dbReference>
<evidence type="ECO:0000256" key="3">
    <source>
        <dbReference type="ARBA" id="ARBA00023015"/>
    </source>
</evidence>
<dbReference type="EMBL" id="LMTZ01000075">
    <property type="protein sequence ID" value="KST68233.1"/>
    <property type="molecule type" value="Genomic_DNA"/>
</dbReference>
<keyword evidence="5" id="KW-0804">Transcription</keyword>
<dbReference type="OrthoDB" id="483651at2"/>
<dbReference type="InterPro" id="IPR039420">
    <property type="entry name" value="WalR-like"/>
</dbReference>
<organism evidence="10 11">
    <name type="scientific">Mastigocoleus testarum BC008</name>
    <dbReference type="NCBI Taxonomy" id="371196"/>
    <lineage>
        <taxon>Bacteria</taxon>
        <taxon>Bacillati</taxon>
        <taxon>Cyanobacteriota</taxon>
        <taxon>Cyanophyceae</taxon>
        <taxon>Nostocales</taxon>
        <taxon>Hapalosiphonaceae</taxon>
        <taxon>Mastigocoleus</taxon>
    </lineage>
</organism>
<dbReference type="InterPro" id="IPR036388">
    <property type="entry name" value="WH-like_DNA-bd_sf"/>
</dbReference>
<dbReference type="SUPFAM" id="SSF46894">
    <property type="entry name" value="C-terminal effector domain of the bipartite response regulators"/>
    <property type="match status" value="1"/>
</dbReference>
<evidence type="ECO:0000313" key="11">
    <source>
        <dbReference type="Proteomes" id="UP000053372"/>
    </source>
</evidence>
<dbReference type="InterPro" id="IPR011006">
    <property type="entry name" value="CheY-like_superfamily"/>
</dbReference>
<sequence length="225" mass="25711">MKLLLVEDDQRITKTLAEAMTSKNYAVEIATDGETGLDLAQTFTYNLIVLDVMLPKLDGITLCQRLRQTGNKTLILMLTAKDTSLDKVIGLDAGADDYLIKPFDVPELLARIRALLRRGNPSLSPILEWEHLYLDPSQCEVRYKQQKLHLTPKEYSLLELFLHNGERVLSRDAILQQIWSFESMPEEQTVKVHLQTLRKKLKEKGAPHNLIENVYGLGYRLNPNL</sequence>
<dbReference type="Gene3D" id="3.40.50.2300">
    <property type="match status" value="1"/>
</dbReference>
<proteinExistence type="predicted"/>
<protein>
    <submittedName>
        <fullName evidence="10">Two-component system response regulator</fullName>
    </submittedName>
</protein>
<dbReference type="FunFam" id="3.40.50.2300:FF:000001">
    <property type="entry name" value="DNA-binding response regulator PhoB"/>
    <property type="match status" value="1"/>
</dbReference>
<dbReference type="SMART" id="SM00448">
    <property type="entry name" value="REC"/>
    <property type="match status" value="1"/>
</dbReference>
<evidence type="ECO:0000256" key="2">
    <source>
        <dbReference type="ARBA" id="ARBA00023012"/>
    </source>
</evidence>
<keyword evidence="11" id="KW-1185">Reference proteome</keyword>
<feature type="DNA-binding region" description="OmpR/PhoB-type" evidence="7">
    <location>
        <begin position="124"/>
        <end position="223"/>
    </location>
</feature>
<accession>A0A0V7ZUL8</accession>
<evidence type="ECO:0000256" key="6">
    <source>
        <dbReference type="PROSITE-ProRule" id="PRU00169"/>
    </source>
</evidence>